<evidence type="ECO:0000313" key="5">
    <source>
        <dbReference type="EMBL" id="NHE57909.1"/>
    </source>
</evidence>
<dbReference type="InterPro" id="IPR036291">
    <property type="entry name" value="NAD(P)-bd_dom_sf"/>
</dbReference>
<gene>
    <name evidence="5" type="ORF">G9Q97_13925</name>
</gene>
<dbReference type="InterPro" id="IPR055170">
    <property type="entry name" value="GFO_IDH_MocA-like_dom"/>
</dbReference>
<dbReference type="SUPFAM" id="SSF51735">
    <property type="entry name" value="NAD(P)-binding Rossmann-fold domains"/>
    <property type="match status" value="1"/>
</dbReference>
<feature type="domain" description="GFO/IDH/MocA-like oxidoreductase" evidence="4">
    <location>
        <begin position="144"/>
        <end position="264"/>
    </location>
</feature>
<evidence type="ECO:0000259" key="4">
    <source>
        <dbReference type="Pfam" id="PF22725"/>
    </source>
</evidence>
<keyword evidence="6" id="KW-1185">Reference proteome</keyword>
<evidence type="ECO:0000256" key="2">
    <source>
        <dbReference type="ARBA" id="ARBA00023002"/>
    </source>
</evidence>
<keyword evidence="2" id="KW-0560">Oxidoreductase</keyword>
<dbReference type="Gene3D" id="3.30.360.10">
    <property type="entry name" value="Dihydrodipicolinate Reductase, domain 2"/>
    <property type="match status" value="1"/>
</dbReference>
<protein>
    <submittedName>
        <fullName evidence="5">Gfo/Idh/MocA family oxidoreductase</fullName>
    </submittedName>
</protein>
<dbReference type="PANTHER" id="PTHR43708:SF5">
    <property type="entry name" value="CONSERVED EXPRESSED OXIDOREDUCTASE (EUROFUNG)-RELATED"/>
    <property type="match status" value="1"/>
</dbReference>
<organism evidence="5 6">
    <name type="scientific">Cyclobacterium plantarum</name>
    <dbReference type="NCBI Taxonomy" id="2716263"/>
    <lineage>
        <taxon>Bacteria</taxon>
        <taxon>Pseudomonadati</taxon>
        <taxon>Bacteroidota</taxon>
        <taxon>Cytophagia</taxon>
        <taxon>Cytophagales</taxon>
        <taxon>Cyclobacteriaceae</taxon>
        <taxon>Cyclobacterium</taxon>
    </lineage>
</organism>
<proteinExistence type="inferred from homology"/>
<dbReference type="EMBL" id="JAANYN010000005">
    <property type="protein sequence ID" value="NHE57909.1"/>
    <property type="molecule type" value="Genomic_DNA"/>
</dbReference>
<feature type="domain" description="Gfo/Idh/MocA-like oxidoreductase N-terminal" evidence="3">
    <location>
        <begin position="16"/>
        <end position="135"/>
    </location>
</feature>
<dbReference type="InterPro" id="IPR051317">
    <property type="entry name" value="Gfo/Idh/MocA_oxidoreduct"/>
</dbReference>
<name>A0ABX0H8C8_9BACT</name>
<dbReference type="Proteomes" id="UP000649799">
    <property type="component" value="Unassembled WGS sequence"/>
</dbReference>
<dbReference type="RefSeq" id="WP_166147809.1">
    <property type="nucleotide sequence ID" value="NZ_JAANYN010000005.1"/>
</dbReference>
<comment type="similarity">
    <text evidence="1">Belongs to the Gfo/Idh/MocA family.</text>
</comment>
<sequence length="355" mass="39760">MQLNQRPVIPDNPLPVVIIGAGGIVRDAHLPAYAMAKFPVAGIYDLTPGKAKSLEESFGLEQVAFDSLDLLIRKALEVGAVFDLAVPADQIIDLLKQLPDGSSVLIQKPMGENIKEAREILALCREKSLVAAVNFQLRHAPFILAAMDLIDRGLIGDLFDIEFKVAVYTPWELWEFLKKKPRVEILYHSIHYLDTVRAFWGDPSRVFGSTIQHPKAASLAATRSTIVLDYDTFRQARILTNHGHDYGSKEQESYLKLEGTQGAIKIQIGVSFDYPQGRASKLEYFSKMESEKAWQEVPLEGDWFPHAFMGPMASLQNRLKNPTATFPNAVEDAFQTMRLVEKLYESNEQGGLPFK</sequence>
<accession>A0ABX0H8C8</accession>
<dbReference type="Pfam" id="PF22725">
    <property type="entry name" value="GFO_IDH_MocA_C3"/>
    <property type="match status" value="1"/>
</dbReference>
<dbReference type="Pfam" id="PF01408">
    <property type="entry name" value="GFO_IDH_MocA"/>
    <property type="match status" value="1"/>
</dbReference>
<comment type="caution">
    <text evidence="5">The sequence shown here is derived from an EMBL/GenBank/DDBJ whole genome shotgun (WGS) entry which is preliminary data.</text>
</comment>
<evidence type="ECO:0000313" key="6">
    <source>
        <dbReference type="Proteomes" id="UP000649799"/>
    </source>
</evidence>
<dbReference type="InterPro" id="IPR000683">
    <property type="entry name" value="Gfo/Idh/MocA-like_OxRdtase_N"/>
</dbReference>
<reference evidence="5 6" key="1">
    <citation type="submission" date="2020-03" db="EMBL/GenBank/DDBJ databases">
        <title>Cyclobacterium plantarum sp. nov., a marine bacterium isolated from a coastal-marine wetland.</title>
        <authorList>
            <person name="Sanchez-Porro C."/>
            <person name="Ventosa A."/>
            <person name="Amoozegar M."/>
        </authorList>
    </citation>
    <scope>NUCLEOTIDE SEQUENCE [LARGE SCALE GENOMIC DNA]</scope>
    <source>
        <strain evidence="5 6">GBPx2</strain>
    </source>
</reference>
<evidence type="ECO:0000256" key="1">
    <source>
        <dbReference type="ARBA" id="ARBA00010928"/>
    </source>
</evidence>
<evidence type="ECO:0000259" key="3">
    <source>
        <dbReference type="Pfam" id="PF01408"/>
    </source>
</evidence>
<dbReference type="PANTHER" id="PTHR43708">
    <property type="entry name" value="CONSERVED EXPRESSED OXIDOREDUCTASE (EUROFUNG)"/>
    <property type="match status" value="1"/>
</dbReference>
<dbReference type="Gene3D" id="3.40.50.720">
    <property type="entry name" value="NAD(P)-binding Rossmann-like Domain"/>
    <property type="match status" value="1"/>
</dbReference>
<dbReference type="SUPFAM" id="SSF55347">
    <property type="entry name" value="Glyceraldehyde-3-phosphate dehydrogenase-like, C-terminal domain"/>
    <property type="match status" value="1"/>
</dbReference>